<dbReference type="InterPro" id="IPR006145">
    <property type="entry name" value="PsdUridine_synth_RsuA/RluA"/>
</dbReference>
<reference evidence="6 7" key="1">
    <citation type="journal article" date="2021" name="ISME Commun">
        <title>Automated analysis of genomic sequences facilitates high-throughput and comprehensive description of bacteria.</title>
        <authorList>
            <person name="Hitch T.C.A."/>
        </authorList>
    </citation>
    <scope>NUCLEOTIDE SEQUENCE [LARGE SCALE GENOMIC DNA]</scope>
    <source>
        <strain evidence="6 7">Sanger_02</strain>
    </source>
</reference>
<keyword evidence="2 4" id="KW-0413">Isomerase</keyword>
<evidence type="ECO:0000256" key="4">
    <source>
        <dbReference type="RuleBase" id="RU003887"/>
    </source>
</evidence>
<evidence type="ECO:0000259" key="5">
    <source>
        <dbReference type="SMART" id="SM00363"/>
    </source>
</evidence>
<dbReference type="CDD" id="cd00165">
    <property type="entry name" value="S4"/>
    <property type="match status" value="1"/>
</dbReference>
<dbReference type="SUPFAM" id="SSF55120">
    <property type="entry name" value="Pseudouridine synthase"/>
    <property type="match status" value="1"/>
</dbReference>
<dbReference type="RefSeq" id="WP_262581729.1">
    <property type="nucleotide sequence ID" value="NZ_JAOQJV010000010.1"/>
</dbReference>
<dbReference type="InterPro" id="IPR050343">
    <property type="entry name" value="RsuA_PseudoU_synthase"/>
</dbReference>
<gene>
    <name evidence="6" type="ORF">OCV65_08750</name>
</gene>
<evidence type="ECO:0000256" key="2">
    <source>
        <dbReference type="ARBA" id="ARBA00023235"/>
    </source>
</evidence>
<dbReference type="InterPro" id="IPR000748">
    <property type="entry name" value="PsdUridine_synth_RsuA/RluB/E/F"/>
</dbReference>
<keyword evidence="3" id="KW-0694">RNA-binding</keyword>
<dbReference type="EC" id="5.4.99.-" evidence="4"/>
<evidence type="ECO:0000256" key="3">
    <source>
        <dbReference type="PROSITE-ProRule" id="PRU00182"/>
    </source>
</evidence>
<dbReference type="PANTHER" id="PTHR47683:SF2">
    <property type="entry name" value="RNA-BINDING S4 DOMAIN-CONTAINING PROTEIN"/>
    <property type="match status" value="1"/>
</dbReference>
<dbReference type="PANTHER" id="PTHR47683">
    <property type="entry name" value="PSEUDOURIDINE SYNTHASE FAMILY PROTEIN-RELATED"/>
    <property type="match status" value="1"/>
</dbReference>
<dbReference type="InterPro" id="IPR018496">
    <property type="entry name" value="PsdUridine_synth_RsuA/RluB_CS"/>
</dbReference>
<organism evidence="6 7">
    <name type="scientific">Dorea ammoniilytica</name>
    <dbReference type="NCBI Taxonomy" id="2981788"/>
    <lineage>
        <taxon>Bacteria</taxon>
        <taxon>Bacillati</taxon>
        <taxon>Bacillota</taxon>
        <taxon>Clostridia</taxon>
        <taxon>Lachnospirales</taxon>
        <taxon>Lachnospiraceae</taxon>
        <taxon>Dorea</taxon>
    </lineage>
</organism>
<dbReference type="InterPro" id="IPR020103">
    <property type="entry name" value="PsdUridine_synth_cat_dom_sf"/>
</dbReference>
<comment type="caution">
    <text evidence="6">The sequence shown here is derived from an EMBL/GenBank/DDBJ whole genome shotgun (WGS) entry which is preliminary data.</text>
</comment>
<dbReference type="EMBL" id="JAOQJV010000010">
    <property type="protein sequence ID" value="MCU6700316.1"/>
    <property type="molecule type" value="Genomic_DNA"/>
</dbReference>
<sequence>MKNRIEEEYNRREVKPIRLNKYISDAGICSRREADRLIEAGKVKIDGVTASCGMKVLPNQTVTVGKKEIRGKNAMVVLAVNKPAGVVCTEDMRTKNNIIRFLDYPVRVTYVGRLDKDSEGLLLMTNNGDIINKMMRAGNRHEKEYKVTVNKPVTDEFVEQMAAGVHIQDKEKGLDAVTRPCTVEKIGKYKFRIVLTQGLNRQIRRMSEALGYKVTELVRVRIMNIELGNLKRGEYRSLTDEELNELYEELKGSENAPGGRGR</sequence>
<dbReference type="Pfam" id="PF01479">
    <property type="entry name" value="S4"/>
    <property type="match status" value="1"/>
</dbReference>
<proteinExistence type="inferred from homology"/>
<evidence type="ECO:0000313" key="7">
    <source>
        <dbReference type="Proteomes" id="UP001207605"/>
    </source>
</evidence>
<evidence type="ECO:0000313" key="6">
    <source>
        <dbReference type="EMBL" id="MCU6700316.1"/>
    </source>
</evidence>
<dbReference type="SUPFAM" id="SSF55174">
    <property type="entry name" value="Alpha-L RNA-binding motif"/>
    <property type="match status" value="1"/>
</dbReference>
<dbReference type="Gene3D" id="3.30.70.1560">
    <property type="entry name" value="Alpha-L RNA-binding motif"/>
    <property type="match status" value="1"/>
</dbReference>
<dbReference type="PROSITE" id="PS01149">
    <property type="entry name" value="PSI_RSU"/>
    <property type="match status" value="1"/>
</dbReference>
<dbReference type="NCBIfam" id="TIGR00093">
    <property type="entry name" value="pseudouridine synthase"/>
    <property type="match status" value="1"/>
</dbReference>
<keyword evidence="7" id="KW-1185">Reference proteome</keyword>
<feature type="domain" description="RNA-binding S4" evidence="5">
    <location>
        <begin position="17"/>
        <end position="74"/>
    </location>
</feature>
<dbReference type="Proteomes" id="UP001207605">
    <property type="component" value="Unassembled WGS sequence"/>
</dbReference>
<dbReference type="InterPro" id="IPR042092">
    <property type="entry name" value="PsdUridine_s_RsuA/RluB/E/F_cat"/>
</dbReference>
<dbReference type="PROSITE" id="PS50889">
    <property type="entry name" value="S4"/>
    <property type="match status" value="1"/>
</dbReference>
<accession>A0ABT2S6V3</accession>
<evidence type="ECO:0000256" key="1">
    <source>
        <dbReference type="ARBA" id="ARBA00008348"/>
    </source>
</evidence>
<dbReference type="InterPro" id="IPR036986">
    <property type="entry name" value="S4_RNA-bd_sf"/>
</dbReference>
<dbReference type="InterPro" id="IPR002942">
    <property type="entry name" value="S4_RNA-bd"/>
</dbReference>
<dbReference type="InterPro" id="IPR020094">
    <property type="entry name" value="TruA/RsuA/RluB/E/F_N"/>
</dbReference>
<protein>
    <recommendedName>
        <fullName evidence="4">Pseudouridine synthase</fullName>
        <ecNumber evidence="4">5.4.99.-</ecNumber>
    </recommendedName>
</protein>
<dbReference type="Gene3D" id="3.30.70.580">
    <property type="entry name" value="Pseudouridine synthase I, catalytic domain, N-terminal subdomain"/>
    <property type="match status" value="1"/>
</dbReference>
<comment type="similarity">
    <text evidence="1 4">Belongs to the pseudouridine synthase RsuA family.</text>
</comment>
<dbReference type="SMART" id="SM00363">
    <property type="entry name" value="S4"/>
    <property type="match status" value="1"/>
</dbReference>
<dbReference type="Gene3D" id="3.10.290.10">
    <property type="entry name" value="RNA-binding S4 domain"/>
    <property type="match status" value="1"/>
</dbReference>
<name>A0ABT2S6V3_9FIRM</name>
<dbReference type="Pfam" id="PF00849">
    <property type="entry name" value="PseudoU_synth_2"/>
    <property type="match status" value="1"/>
</dbReference>